<evidence type="ECO:0000256" key="1">
    <source>
        <dbReference type="ARBA" id="ARBA00009528"/>
    </source>
</evidence>
<evidence type="ECO:0000256" key="5">
    <source>
        <dbReference type="ARBA" id="ARBA00033172"/>
    </source>
</evidence>
<dbReference type="GO" id="GO:0006508">
    <property type="term" value="P:proteolysis"/>
    <property type="evidence" value="ECO:0007669"/>
    <property type="project" value="UniProtKB-KW"/>
</dbReference>
<comment type="caution">
    <text evidence="10">The sequence shown here is derived from an EMBL/GenBank/DDBJ whole genome shotgun (WGS) entry which is preliminary data.</text>
</comment>
<evidence type="ECO:0000256" key="2">
    <source>
        <dbReference type="ARBA" id="ARBA00022438"/>
    </source>
</evidence>
<evidence type="ECO:0000313" key="11">
    <source>
        <dbReference type="Proteomes" id="UP000533476"/>
    </source>
</evidence>
<evidence type="ECO:0000256" key="4">
    <source>
        <dbReference type="ARBA" id="ARBA00022801"/>
    </source>
</evidence>
<reference evidence="10 11" key="1">
    <citation type="submission" date="2020-04" db="EMBL/GenBank/DDBJ databases">
        <authorList>
            <person name="Zhang R."/>
            <person name="Schippers A."/>
        </authorList>
    </citation>
    <scope>NUCLEOTIDE SEQUENCE [LARGE SCALE GENOMIC DNA]</scope>
    <source>
        <strain evidence="10 11">DSM 109850</strain>
    </source>
</reference>
<dbReference type="PROSITE" id="PS00631">
    <property type="entry name" value="CYTOSOL_AP"/>
    <property type="match status" value="1"/>
</dbReference>
<evidence type="ECO:0000256" key="3">
    <source>
        <dbReference type="ARBA" id="ARBA00022670"/>
    </source>
</evidence>
<sequence>MFTNRWHWTPEFTETAVDVWVVEKQAWEKQFNGSLPMHGDVPALVVGSSQRPLVVVPPKKTARRTKAAFGEAVRVARGLSPSKIGVLVDGLDAAFLRAALWGVGQGLYQYKPEPAAVEGPEVLVVSHAPLEVELTILREQMRVRDWINIPSNLKPPTHLADYFQEGSSERIQWQMFNHEALKDMGAGGILAVGQGSHRPPVLLTGRYEGKPGAPWIALVGKGITFDSGGISLKPGEGMGRMKGDMGGAAAVAGAIRAVAQMGWPVNVLAVLPLAENLPGGGAYRPGDVLTMMDGTHVEVISTDAEGRLVLADGVTWARRQGAQAVVDMATLTGANVVALGGIRSGLITNDDKLANQVKAAADWAAEPTWELPHDEDYGDLIKTSAADIKNSGGRPAGTVTAGLFIGHFAGSTPWAHLDIAGLSFSGEGGQIGAGATGYGVATLVEVCRLWAQED</sequence>
<protein>
    <recommendedName>
        <fullName evidence="7">Probable cytosol aminopeptidase</fullName>
    </recommendedName>
    <alternativeName>
        <fullName evidence="8">Leucine aminopeptidase</fullName>
    </alternativeName>
    <alternativeName>
        <fullName evidence="5">Leucyl aminopeptidase</fullName>
    </alternativeName>
</protein>
<dbReference type="SUPFAM" id="SSF53187">
    <property type="entry name" value="Zn-dependent exopeptidases"/>
    <property type="match status" value="1"/>
</dbReference>
<dbReference type="PANTHER" id="PTHR11963:SF23">
    <property type="entry name" value="CYTOSOL AMINOPEPTIDASE"/>
    <property type="match status" value="1"/>
</dbReference>
<name>A0A7Y0L2G8_9FIRM</name>
<dbReference type="AlphaFoldDB" id="A0A7Y0L2G8"/>
<comment type="function">
    <text evidence="6">Presumably involved in the processing and regular turnover of intracellular proteins. Catalyzes the removal of unsubstituted N-terminal amino acids from various peptides.</text>
</comment>
<evidence type="ECO:0000256" key="8">
    <source>
        <dbReference type="ARBA" id="ARBA00050061"/>
    </source>
</evidence>
<dbReference type="Proteomes" id="UP000533476">
    <property type="component" value="Unassembled WGS sequence"/>
</dbReference>
<dbReference type="PRINTS" id="PR00481">
    <property type="entry name" value="LAMNOPPTDASE"/>
</dbReference>
<dbReference type="CDD" id="cd00433">
    <property type="entry name" value="Peptidase_M17"/>
    <property type="match status" value="1"/>
</dbReference>
<gene>
    <name evidence="10" type="ORF">HIJ39_06875</name>
</gene>
<feature type="domain" description="Cytosol aminopeptidase" evidence="9">
    <location>
        <begin position="301"/>
        <end position="308"/>
    </location>
</feature>
<dbReference type="RefSeq" id="WP_169098050.1">
    <property type="nucleotide sequence ID" value="NZ_JABBVZ010000016.1"/>
</dbReference>
<proteinExistence type="inferred from homology"/>
<evidence type="ECO:0000259" key="9">
    <source>
        <dbReference type="PROSITE" id="PS00631"/>
    </source>
</evidence>
<dbReference type="GO" id="GO:0030145">
    <property type="term" value="F:manganese ion binding"/>
    <property type="evidence" value="ECO:0007669"/>
    <property type="project" value="InterPro"/>
</dbReference>
<dbReference type="InterPro" id="IPR011356">
    <property type="entry name" value="Leucine_aapep/pepB"/>
</dbReference>
<keyword evidence="2 10" id="KW-0031">Aminopeptidase</keyword>
<organism evidence="10 11">
    <name type="scientific">Sulfobacillus harzensis</name>
    <dbReference type="NCBI Taxonomy" id="2729629"/>
    <lineage>
        <taxon>Bacteria</taxon>
        <taxon>Bacillati</taxon>
        <taxon>Bacillota</taxon>
        <taxon>Clostridia</taxon>
        <taxon>Eubacteriales</taxon>
        <taxon>Clostridiales Family XVII. Incertae Sedis</taxon>
        <taxon>Sulfobacillus</taxon>
    </lineage>
</organism>
<dbReference type="Gene3D" id="3.40.630.10">
    <property type="entry name" value="Zn peptidases"/>
    <property type="match status" value="1"/>
</dbReference>
<evidence type="ECO:0000256" key="7">
    <source>
        <dbReference type="ARBA" id="ARBA00050021"/>
    </source>
</evidence>
<dbReference type="Pfam" id="PF00883">
    <property type="entry name" value="Peptidase_M17"/>
    <property type="match status" value="1"/>
</dbReference>
<keyword evidence="11" id="KW-1185">Reference proteome</keyword>
<evidence type="ECO:0000313" key="10">
    <source>
        <dbReference type="EMBL" id="NMP22071.1"/>
    </source>
</evidence>
<dbReference type="GO" id="GO:0070006">
    <property type="term" value="F:metalloaminopeptidase activity"/>
    <property type="evidence" value="ECO:0007669"/>
    <property type="project" value="InterPro"/>
</dbReference>
<dbReference type="InterPro" id="IPR000819">
    <property type="entry name" value="Peptidase_M17_C"/>
</dbReference>
<keyword evidence="3" id="KW-0645">Protease</keyword>
<comment type="similarity">
    <text evidence="1">Belongs to the peptidase M17 family.</text>
</comment>
<keyword evidence="4" id="KW-0378">Hydrolase</keyword>
<dbReference type="GO" id="GO:0005737">
    <property type="term" value="C:cytoplasm"/>
    <property type="evidence" value="ECO:0007669"/>
    <property type="project" value="InterPro"/>
</dbReference>
<evidence type="ECO:0000256" key="6">
    <source>
        <dbReference type="ARBA" id="ARBA00049972"/>
    </source>
</evidence>
<dbReference type="PANTHER" id="PTHR11963">
    <property type="entry name" value="LEUCINE AMINOPEPTIDASE-RELATED"/>
    <property type="match status" value="1"/>
</dbReference>
<dbReference type="EMBL" id="JABBVZ010000016">
    <property type="protein sequence ID" value="NMP22071.1"/>
    <property type="molecule type" value="Genomic_DNA"/>
</dbReference>
<accession>A0A7Y0L2G8</accession>